<evidence type="ECO:0000256" key="3">
    <source>
        <dbReference type="ARBA" id="ARBA00022833"/>
    </source>
</evidence>
<dbReference type="GO" id="GO:0008270">
    <property type="term" value="F:zinc ion binding"/>
    <property type="evidence" value="ECO:0007669"/>
    <property type="project" value="UniProtKB-KW"/>
</dbReference>
<keyword evidence="2 4" id="KW-0863">Zinc-finger</keyword>
<evidence type="ECO:0000259" key="6">
    <source>
        <dbReference type="PROSITE" id="PS50808"/>
    </source>
</evidence>
<dbReference type="EMBL" id="JBEDNZ010000021">
    <property type="protein sequence ID" value="KAL0818670.1"/>
    <property type="molecule type" value="Genomic_DNA"/>
</dbReference>
<feature type="region of interest" description="Disordered" evidence="5">
    <location>
        <begin position="1"/>
        <end position="20"/>
    </location>
</feature>
<evidence type="ECO:0000256" key="5">
    <source>
        <dbReference type="SAM" id="MobiDB-lite"/>
    </source>
</evidence>
<dbReference type="InterPro" id="IPR003656">
    <property type="entry name" value="Znf_BED"/>
</dbReference>
<keyword evidence="3" id="KW-0862">Zinc</keyword>
<dbReference type="AlphaFoldDB" id="A0ABD0SFR1"/>
<evidence type="ECO:0000256" key="2">
    <source>
        <dbReference type="ARBA" id="ARBA00022771"/>
    </source>
</evidence>
<accession>A0ABD0SFR1</accession>
<dbReference type="SMART" id="SM00614">
    <property type="entry name" value="ZnF_BED"/>
    <property type="match status" value="1"/>
</dbReference>
<evidence type="ECO:0000313" key="7">
    <source>
        <dbReference type="EMBL" id="KAL0818670.1"/>
    </source>
</evidence>
<comment type="caution">
    <text evidence="7">The sequence shown here is derived from an EMBL/GenBank/DDBJ whole genome shotgun (WGS) entry which is preliminary data.</text>
</comment>
<dbReference type="Pfam" id="PF02892">
    <property type="entry name" value="zf-BED"/>
    <property type="match status" value="1"/>
</dbReference>
<organism evidence="7 8">
    <name type="scientific">Loxostege sticticalis</name>
    <name type="common">Beet webworm moth</name>
    <dbReference type="NCBI Taxonomy" id="481309"/>
    <lineage>
        <taxon>Eukaryota</taxon>
        <taxon>Metazoa</taxon>
        <taxon>Ecdysozoa</taxon>
        <taxon>Arthropoda</taxon>
        <taxon>Hexapoda</taxon>
        <taxon>Insecta</taxon>
        <taxon>Pterygota</taxon>
        <taxon>Neoptera</taxon>
        <taxon>Endopterygota</taxon>
        <taxon>Lepidoptera</taxon>
        <taxon>Glossata</taxon>
        <taxon>Ditrysia</taxon>
        <taxon>Pyraloidea</taxon>
        <taxon>Crambidae</taxon>
        <taxon>Pyraustinae</taxon>
        <taxon>Loxostege</taxon>
    </lineage>
</organism>
<name>A0ABD0SFR1_LOXSC</name>
<gene>
    <name evidence="7" type="ORF">ABMA28_008022</name>
</gene>
<reference evidence="7 8" key="1">
    <citation type="submission" date="2024-06" db="EMBL/GenBank/DDBJ databases">
        <title>A chromosome-level genome assembly of beet webworm, Loxostege sticticalis.</title>
        <authorList>
            <person name="Zhang Y."/>
        </authorList>
    </citation>
    <scope>NUCLEOTIDE SEQUENCE [LARGE SCALE GENOMIC DNA]</scope>
    <source>
        <strain evidence="7">AQ028</strain>
        <tissue evidence="7">Male pupae</tissue>
    </source>
</reference>
<sequence>MSPPTKSNVWDYFEPNKEDQDKTNCKICNKSYSRKGRTTSSLKNHLKSMHSEEFSTFENITPNASGIANDSEAQLKEADRRDANIEQSIAYIFNLIKIKICLTLINCSHNNDSTVAVKDKRNASKQKLQSNWKIKYFPKDVRIAKSFRENPNLL</sequence>
<proteinExistence type="predicted"/>
<evidence type="ECO:0000256" key="4">
    <source>
        <dbReference type="PROSITE-ProRule" id="PRU00027"/>
    </source>
</evidence>
<evidence type="ECO:0000256" key="1">
    <source>
        <dbReference type="ARBA" id="ARBA00022723"/>
    </source>
</evidence>
<dbReference type="Proteomes" id="UP001549921">
    <property type="component" value="Unassembled WGS sequence"/>
</dbReference>
<feature type="domain" description="BED-type" evidence="6">
    <location>
        <begin position="4"/>
        <end position="57"/>
    </location>
</feature>
<dbReference type="SUPFAM" id="SSF57667">
    <property type="entry name" value="beta-beta-alpha zinc fingers"/>
    <property type="match status" value="1"/>
</dbReference>
<dbReference type="InterPro" id="IPR036236">
    <property type="entry name" value="Znf_C2H2_sf"/>
</dbReference>
<dbReference type="PROSITE" id="PS50808">
    <property type="entry name" value="ZF_BED"/>
    <property type="match status" value="1"/>
</dbReference>
<keyword evidence="1" id="KW-0479">Metal-binding</keyword>
<evidence type="ECO:0000313" key="8">
    <source>
        <dbReference type="Proteomes" id="UP001549921"/>
    </source>
</evidence>
<protein>
    <recommendedName>
        <fullName evidence="6">BED-type domain-containing protein</fullName>
    </recommendedName>
</protein>